<dbReference type="Pfam" id="PF13374">
    <property type="entry name" value="TPR_10"/>
    <property type="match status" value="2"/>
</dbReference>
<comment type="caution">
    <text evidence="7">The sequence shown here is derived from an EMBL/GenBank/DDBJ whole genome shotgun (WGS) entry which is preliminary data.</text>
</comment>
<evidence type="ECO:0000256" key="2">
    <source>
        <dbReference type="ARBA" id="ARBA00022840"/>
    </source>
</evidence>
<evidence type="ECO:0000313" key="7">
    <source>
        <dbReference type="EMBL" id="MDG3002604.1"/>
    </source>
</evidence>
<feature type="region of interest" description="Disordered" evidence="5">
    <location>
        <begin position="395"/>
        <end position="418"/>
    </location>
</feature>
<keyword evidence="7" id="KW-0418">Kinase</keyword>
<keyword evidence="8" id="KW-1185">Reference proteome</keyword>
<protein>
    <submittedName>
        <fullName evidence="7">Serine/threonine-protein kinase</fullName>
        <ecNumber evidence="7">2.7.11.1</ecNumber>
    </submittedName>
</protein>
<dbReference type="EC" id="2.7.11.1" evidence="7"/>
<dbReference type="GO" id="GO:0004674">
    <property type="term" value="F:protein serine/threonine kinase activity"/>
    <property type="evidence" value="ECO:0007669"/>
    <property type="project" value="UniProtKB-EC"/>
</dbReference>
<evidence type="ECO:0000259" key="6">
    <source>
        <dbReference type="PROSITE" id="PS50011"/>
    </source>
</evidence>
<dbReference type="InterPro" id="IPR011009">
    <property type="entry name" value="Kinase-like_dom_sf"/>
</dbReference>
<dbReference type="SMART" id="SM00028">
    <property type="entry name" value="TPR"/>
    <property type="match status" value="8"/>
</dbReference>
<keyword evidence="3" id="KW-0802">TPR repeat</keyword>
<sequence length="1103" mass="120132">MSGETESGPSPTPLERARDIDAWCDRFEAAWNAGHRPRVEDFLADAPAAFRADLEPELLSLHAALRRAVVERTPADVPRDRTPAVDPVAALDPGSAGHGGVPSAADSERRAVADQVVGERLEWPFTAHRRTLAAGDGVAGEPDPSATGRPTDADGGGERAGGVIAGRYRLLEELGQGGMGTVWAAEQTEPVRRVVALKLIRPGMDTRDVLARFEAERQTLALMDHPNIARVLDGGAAGNGRPFFAMEYVRGAPITRFCDGAGLGIAERLKLFATVCLAVQHAHQKGIIHRDLKPSNILVGPVDGRPVPKVIDFGLAKVVREPLTGQTLHTAHGTLMGTPLYMSPEQAGFRGHDVDTRADVYALGVVLFELLTGTTPLGRPRPGRDGFDEVLRRIREEDPPRPSARLGGSSPGAADRLHPDSARLSRLVRGELDWIVMKCLEKDRARRYETADALARDIERYLAEEPVEAGPPGAAYRLRKFARRHRKALAAAGSFALLLVLGTTISVWQAARATAAGREARANERRADEEAAIARAVNAFLLDDLLGQADIGNQAAELGRDRDVKARELLDRAARVVEARFRGQELTEAAVRLTLGQAYRALGEYAEAQGHLERAVQLRERRLGAEHAETLASMRALAVLLADRRRDEESERLYRRVLEARRARLGARHPHTLQSLNDLGALACDRGRPDQAEPLLLQALEGRRAALGDGHPDTFETMNNIGSLHHTRNRFAQAESWYRRARDGWRATLGADHPRTLEAASNLALALRDLGRLEEAEDLYDEILAIDRAKLGSEHPWTLQASGNLAAVYWDRGRRAEAIELAKQVAEATRRRLGPDHAATVRALSALGVFCSMSNRLDDAEPILVEVLAIQRRTLGAGHEETIVTLSNLGAHYSMRGRLGEAEALLGEALAGARKAFGMGDTAVTQQVVNHLALVHSRLGKPQLSEPNLREVLAALRERHDRDSDAYGGALGALSNNLIGQENYADAEPILRESLEIAERKIPDHWRTSVIRASLGAAFRKQGKYLEAEPLLLRGYEGLRASADRIPPQSRHNIAETVRSIVALYESWARPGEAAAWRAKLGTDPATAAVLDADFPADPFASP</sequence>
<dbReference type="InterPro" id="IPR011990">
    <property type="entry name" value="TPR-like_helical_dom_sf"/>
</dbReference>
<feature type="region of interest" description="Disordered" evidence="5">
    <location>
        <begin position="74"/>
        <end position="109"/>
    </location>
</feature>
<accession>A0ABT6F4X5</accession>
<dbReference type="InterPro" id="IPR017441">
    <property type="entry name" value="Protein_kinase_ATP_BS"/>
</dbReference>
<dbReference type="InterPro" id="IPR000719">
    <property type="entry name" value="Prot_kinase_dom"/>
</dbReference>
<proteinExistence type="predicted"/>
<dbReference type="SUPFAM" id="SSF56112">
    <property type="entry name" value="Protein kinase-like (PK-like)"/>
    <property type="match status" value="1"/>
</dbReference>
<evidence type="ECO:0000256" key="3">
    <source>
        <dbReference type="PROSITE-ProRule" id="PRU00339"/>
    </source>
</evidence>
<evidence type="ECO:0000256" key="4">
    <source>
        <dbReference type="PROSITE-ProRule" id="PRU10141"/>
    </source>
</evidence>
<dbReference type="Gene3D" id="3.30.200.20">
    <property type="entry name" value="Phosphorylase Kinase, domain 1"/>
    <property type="match status" value="1"/>
</dbReference>
<feature type="domain" description="Protein kinase" evidence="6">
    <location>
        <begin position="168"/>
        <end position="462"/>
    </location>
</feature>
<dbReference type="InterPro" id="IPR019734">
    <property type="entry name" value="TPR_rpt"/>
</dbReference>
<dbReference type="SMART" id="SM00220">
    <property type="entry name" value="S_TKc"/>
    <property type="match status" value="1"/>
</dbReference>
<feature type="region of interest" description="Disordered" evidence="5">
    <location>
        <begin position="134"/>
        <end position="159"/>
    </location>
</feature>
<feature type="compositionally biased region" description="Basic and acidic residues" evidence="5">
    <location>
        <begin position="74"/>
        <end position="83"/>
    </location>
</feature>
<reference evidence="7 8" key="1">
    <citation type="submission" date="2023-03" db="EMBL/GenBank/DDBJ databases">
        <title>Paludisphaera mucosa sp. nov. a novel planctomycete from northern fen.</title>
        <authorList>
            <person name="Ivanova A."/>
        </authorList>
    </citation>
    <scope>NUCLEOTIDE SEQUENCE [LARGE SCALE GENOMIC DNA]</scope>
    <source>
        <strain evidence="7 8">Pla2</strain>
    </source>
</reference>
<dbReference type="PROSITE" id="PS00108">
    <property type="entry name" value="PROTEIN_KINASE_ST"/>
    <property type="match status" value="1"/>
</dbReference>
<dbReference type="CDD" id="cd14014">
    <property type="entry name" value="STKc_PknB_like"/>
    <property type="match status" value="1"/>
</dbReference>
<dbReference type="PROSITE" id="PS50011">
    <property type="entry name" value="PROTEIN_KINASE_DOM"/>
    <property type="match status" value="1"/>
</dbReference>
<dbReference type="Pfam" id="PF13424">
    <property type="entry name" value="TPR_12"/>
    <property type="match status" value="4"/>
</dbReference>
<dbReference type="RefSeq" id="WP_277858968.1">
    <property type="nucleotide sequence ID" value="NZ_JARRAG010000001.1"/>
</dbReference>
<feature type="repeat" description="TPR" evidence="3">
    <location>
        <begin position="589"/>
        <end position="622"/>
    </location>
</feature>
<organism evidence="7 8">
    <name type="scientific">Paludisphaera mucosa</name>
    <dbReference type="NCBI Taxonomy" id="3030827"/>
    <lineage>
        <taxon>Bacteria</taxon>
        <taxon>Pseudomonadati</taxon>
        <taxon>Planctomycetota</taxon>
        <taxon>Planctomycetia</taxon>
        <taxon>Isosphaerales</taxon>
        <taxon>Isosphaeraceae</taxon>
        <taxon>Paludisphaera</taxon>
    </lineage>
</organism>
<evidence type="ECO:0000256" key="5">
    <source>
        <dbReference type="SAM" id="MobiDB-lite"/>
    </source>
</evidence>
<dbReference type="Gene3D" id="1.10.510.10">
    <property type="entry name" value="Transferase(Phosphotransferase) domain 1"/>
    <property type="match status" value="1"/>
</dbReference>
<dbReference type="PROSITE" id="PS00107">
    <property type="entry name" value="PROTEIN_KINASE_ATP"/>
    <property type="match status" value="1"/>
</dbReference>
<dbReference type="InterPro" id="IPR053137">
    <property type="entry name" value="NLR-like"/>
</dbReference>
<dbReference type="Pfam" id="PF00069">
    <property type="entry name" value="Pkinase"/>
    <property type="match status" value="1"/>
</dbReference>
<dbReference type="EMBL" id="JARRAG010000001">
    <property type="protein sequence ID" value="MDG3002604.1"/>
    <property type="molecule type" value="Genomic_DNA"/>
</dbReference>
<keyword evidence="7" id="KW-0808">Transferase</keyword>
<dbReference type="InterPro" id="IPR008271">
    <property type="entry name" value="Ser/Thr_kinase_AS"/>
</dbReference>
<gene>
    <name evidence="7" type="ORF">PZE19_02295</name>
</gene>
<evidence type="ECO:0000256" key="1">
    <source>
        <dbReference type="ARBA" id="ARBA00022741"/>
    </source>
</evidence>
<keyword evidence="1 4" id="KW-0547">Nucleotide-binding</keyword>
<keyword evidence="2 4" id="KW-0067">ATP-binding</keyword>
<dbReference type="SUPFAM" id="SSF48452">
    <property type="entry name" value="TPR-like"/>
    <property type="match status" value="4"/>
</dbReference>
<dbReference type="PANTHER" id="PTHR46082">
    <property type="entry name" value="ATP/GTP-BINDING PROTEIN-RELATED"/>
    <property type="match status" value="1"/>
</dbReference>
<name>A0ABT6F4X5_9BACT</name>
<dbReference type="Proteomes" id="UP001216907">
    <property type="component" value="Unassembled WGS sequence"/>
</dbReference>
<dbReference type="PROSITE" id="PS50005">
    <property type="entry name" value="TPR"/>
    <property type="match status" value="1"/>
</dbReference>
<dbReference type="Gene3D" id="1.25.40.10">
    <property type="entry name" value="Tetratricopeptide repeat domain"/>
    <property type="match status" value="3"/>
</dbReference>
<dbReference type="PANTHER" id="PTHR46082:SF6">
    <property type="entry name" value="AAA+ ATPASE DOMAIN-CONTAINING PROTEIN-RELATED"/>
    <property type="match status" value="1"/>
</dbReference>
<feature type="binding site" evidence="4">
    <location>
        <position position="198"/>
    </location>
    <ligand>
        <name>ATP</name>
        <dbReference type="ChEBI" id="CHEBI:30616"/>
    </ligand>
</feature>
<evidence type="ECO:0000313" key="8">
    <source>
        <dbReference type="Proteomes" id="UP001216907"/>
    </source>
</evidence>